<accession>A0ABQ4X1D5</accession>
<dbReference type="Proteomes" id="UP001151760">
    <property type="component" value="Unassembled WGS sequence"/>
</dbReference>
<protein>
    <submittedName>
        <fullName evidence="3">Uncharacterized protein</fullName>
    </submittedName>
</protein>
<organism evidence="3 4">
    <name type="scientific">Tanacetum coccineum</name>
    <dbReference type="NCBI Taxonomy" id="301880"/>
    <lineage>
        <taxon>Eukaryota</taxon>
        <taxon>Viridiplantae</taxon>
        <taxon>Streptophyta</taxon>
        <taxon>Embryophyta</taxon>
        <taxon>Tracheophyta</taxon>
        <taxon>Spermatophyta</taxon>
        <taxon>Magnoliopsida</taxon>
        <taxon>eudicotyledons</taxon>
        <taxon>Gunneridae</taxon>
        <taxon>Pentapetalae</taxon>
        <taxon>asterids</taxon>
        <taxon>campanulids</taxon>
        <taxon>Asterales</taxon>
        <taxon>Asteraceae</taxon>
        <taxon>Asteroideae</taxon>
        <taxon>Anthemideae</taxon>
        <taxon>Anthemidinae</taxon>
        <taxon>Tanacetum</taxon>
    </lineage>
</organism>
<keyword evidence="1" id="KW-0175">Coiled coil</keyword>
<evidence type="ECO:0000313" key="3">
    <source>
        <dbReference type="EMBL" id="GJS58991.1"/>
    </source>
</evidence>
<reference evidence="3" key="2">
    <citation type="submission" date="2022-01" db="EMBL/GenBank/DDBJ databases">
        <authorList>
            <person name="Yamashiro T."/>
            <person name="Shiraishi A."/>
            <person name="Satake H."/>
            <person name="Nakayama K."/>
        </authorList>
    </citation>
    <scope>NUCLEOTIDE SEQUENCE</scope>
</reference>
<keyword evidence="4" id="KW-1185">Reference proteome</keyword>
<evidence type="ECO:0000256" key="2">
    <source>
        <dbReference type="SAM" id="MobiDB-lite"/>
    </source>
</evidence>
<gene>
    <name evidence="3" type="ORF">Tco_0653775</name>
</gene>
<proteinExistence type="predicted"/>
<evidence type="ECO:0000313" key="4">
    <source>
        <dbReference type="Proteomes" id="UP001151760"/>
    </source>
</evidence>
<feature type="coiled-coil region" evidence="1">
    <location>
        <begin position="45"/>
        <end position="72"/>
    </location>
</feature>
<sequence>MAQSSNEVTLDSSHYSDNASSFDDDKMQIEYNNLCEISLKIINKNKILKTKRELLEKEILELNEKIKKLERNKEVDIGCESCQQLRLDNAKLKENQIKFVKFDKSANSLREMLNIQKLPSCKIGLGFDKVKASTSGTKPTSFVESSAENASDRSTIKAYRSTILGSVDSLSSKKVAEHVFSPPMSSRSDFVITRKKLIHNSIENSKKTSLKPSLKSGLGYVKTESRSKTPPPR</sequence>
<feature type="region of interest" description="Disordered" evidence="2">
    <location>
        <begin position="203"/>
        <end position="233"/>
    </location>
</feature>
<evidence type="ECO:0000256" key="1">
    <source>
        <dbReference type="SAM" id="Coils"/>
    </source>
</evidence>
<dbReference type="EMBL" id="BQNB010009117">
    <property type="protein sequence ID" value="GJS58991.1"/>
    <property type="molecule type" value="Genomic_DNA"/>
</dbReference>
<name>A0ABQ4X1D5_9ASTR</name>
<reference evidence="3" key="1">
    <citation type="journal article" date="2022" name="Int. J. Mol. Sci.">
        <title>Draft Genome of Tanacetum Coccineum: Genomic Comparison of Closely Related Tanacetum-Family Plants.</title>
        <authorList>
            <person name="Yamashiro T."/>
            <person name="Shiraishi A."/>
            <person name="Nakayama K."/>
            <person name="Satake H."/>
        </authorList>
    </citation>
    <scope>NUCLEOTIDE SEQUENCE</scope>
</reference>
<comment type="caution">
    <text evidence="3">The sequence shown here is derived from an EMBL/GenBank/DDBJ whole genome shotgun (WGS) entry which is preliminary data.</text>
</comment>